<feature type="transmembrane region" description="Helical" evidence="9">
    <location>
        <begin position="149"/>
        <end position="166"/>
    </location>
</feature>
<dbReference type="InterPro" id="IPR001991">
    <property type="entry name" value="Na-dicarboxylate_symporter"/>
</dbReference>
<gene>
    <name evidence="10" type="ORF">HX829_15240</name>
</gene>
<evidence type="ECO:0000256" key="6">
    <source>
        <dbReference type="ARBA" id="ARBA00022847"/>
    </source>
</evidence>
<dbReference type="SUPFAM" id="SSF118215">
    <property type="entry name" value="Proton glutamate symport protein"/>
    <property type="match status" value="1"/>
</dbReference>
<dbReference type="Gene3D" id="1.10.3860.10">
    <property type="entry name" value="Sodium:dicarboxylate symporter"/>
    <property type="match status" value="1"/>
</dbReference>
<keyword evidence="7 9" id="KW-1133">Transmembrane helix</keyword>
<keyword evidence="4" id="KW-0997">Cell inner membrane</keyword>
<protein>
    <submittedName>
        <fullName evidence="10">Dicarboxylate/amino acid:cation symporter</fullName>
    </submittedName>
</protein>
<evidence type="ECO:0000256" key="5">
    <source>
        <dbReference type="ARBA" id="ARBA00022692"/>
    </source>
</evidence>
<dbReference type="GO" id="GO:0015141">
    <property type="term" value="F:succinate transmembrane transporter activity"/>
    <property type="evidence" value="ECO:0007669"/>
    <property type="project" value="TreeGrafter"/>
</dbReference>
<keyword evidence="6" id="KW-0769">Symport</keyword>
<feature type="transmembrane region" description="Helical" evidence="9">
    <location>
        <begin position="39"/>
        <end position="60"/>
    </location>
</feature>
<feature type="transmembrane region" description="Helical" evidence="9">
    <location>
        <begin position="72"/>
        <end position="95"/>
    </location>
</feature>
<dbReference type="PANTHER" id="PTHR42865">
    <property type="entry name" value="PROTON/GLUTAMATE-ASPARTATE SYMPORTER"/>
    <property type="match status" value="1"/>
</dbReference>
<comment type="caution">
    <text evidence="10">The sequence shown here is derived from an EMBL/GenBank/DDBJ whole genome shotgun (WGS) entry which is preliminary data.</text>
</comment>
<evidence type="ECO:0000313" key="11">
    <source>
        <dbReference type="Proteomes" id="UP000582981"/>
    </source>
</evidence>
<evidence type="ECO:0000256" key="8">
    <source>
        <dbReference type="ARBA" id="ARBA00023136"/>
    </source>
</evidence>
<feature type="transmembrane region" description="Helical" evidence="9">
    <location>
        <begin position="187"/>
        <end position="208"/>
    </location>
</feature>
<reference evidence="10 11" key="1">
    <citation type="submission" date="2020-04" db="EMBL/GenBank/DDBJ databases">
        <title>Molecular characterization of pseudomonads from Agaricus bisporus reveal novel blotch 2 pathogens in Western Europe.</title>
        <authorList>
            <person name="Taparia T."/>
            <person name="Krijger M."/>
            <person name="Haynes E."/>
            <person name="Elpinstone J.G."/>
            <person name="Noble R."/>
            <person name="Van Der Wolf J."/>
        </authorList>
    </citation>
    <scope>NUCLEOTIDE SEQUENCE [LARGE SCALE GENOMIC DNA]</scope>
    <source>
        <strain evidence="10 11">F1001</strain>
    </source>
</reference>
<dbReference type="GO" id="GO:0015366">
    <property type="term" value="F:malate:proton symporter activity"/>
    <property type="evidence" value="ECO:0007669"/>
    <property type="project" value="TreeGrafter"/>
</dbReference>
<dbReference type="PROSITE" id="PS00713">
    <property type="entry name" value="NA_DICARBOXYL_SYMP_1"/>
    <property type="match status" value="1"/>
</dbReference>
<keyword evidence="5 9" id="KW-0812">Transmembrane</keyword>
<feature type="transmembrane region" description="Helical" evidence="9">
    <location>
        <begin position="350"/>
        <end position="374"/>
    </location>
</feature>
<evidence type="ECO:0000256" key="9">
    <source>
        <dbReference type="SAM" id="Phobius"/>
    </source>
</evidence>
<dbReference type="Proteomes" id="UP000582981">
    <property type="component" value="Unassembled WGS sequence"/>
</dbReference>
<evidence type="ECO:0000256" key="2">
    <source>
        <dbReference type="ARBA" id="ARBA00022448"/>
    </source>
</evidence>
<dbReference type="NCBIfam" id="NF002461">
    <property type="entry name" value="PRK01663.1"/>
    <property type="match status" value="1"/>
</dbReference>
<organism evidence="10 11">
    <name type="scientific">Pseudomonas gingeri</name>
    <dbReference type="NCBI Taxonomy" id="117681"/>
    <lineage>
        <taxon>Bacteria</taxon>
        <taxon>Pseudomonadati</taxon>
        <taxon>Pseudomonadota</taxon>
        <taxon>Gammaproteobacteria</taxon>
        <taxon>Pseudomonadales</taxon>
        <taxon>Pseudomonadaceae</taxon>
        <taxon>Pseudomonas</taxon>
    </lineage>
</organism>
<dbReference type="GO" id="GO:0015138">
    <property type="term" value="F:fumarate transmembrane transporter activity"/>
    <property type="evidence" value="ECO:0007669"/>
    <property type="project" value="TreeGrafter"/>
</dbReference>
<feature type="transmembrane region" description="Helical" evidence="9">
    <location>
        <begin position="220"/>
        <end position="241"/>
    </location>
</feature>
<feature type="transmembrane region" description="Helical" evidence="9">
    <location>
        <begin position="305"/>
        <end position="338"/>
    </location>
</feature>
<dbReference type="RefSeq" id="WP_177019237.1">
    <property type="nucleotide sequence ID" value="NZ_JACAPU010000015.1"/>
</dbReference>
<dbReference type="GO" id="GO:0005886">
    <property type="term" value="C:plasma membrane"/>
    <property type="evidence" value="ECO:0007669"/>
    <property type="project" value="UniProtKB-SubCell"/>
</dbReference>
<keyword evidence="3" id="KW-1003">Cell membrane</keyword>
<dbReference type="Pfam" id="PF00375">
    <property type="entry name" value="SDF"/>
    <property type="match status" value="1"/>
</dbReference>
<keyword evidence="2" id="KW-0813">Transport</keyword>
<dbReference type="PRINTS" id="PR00173">
    <property type="entry name" value="EDTRNSPORT"/>
</dbReference>
<dbReference type="AlphaFoldDB" id="A0A7Y7WG07"/>
<dbReference type="PANTHER" id="PTHR42865:SF1">
    <property type="entry name" value="AEROBIC C4-DICARBOXYLATE TRANSPORT PROTEIN"/>
    <property type="match status" value="1"/>
</dbReference>
<evidence type="ECO:0000256" key="7">
    <source>
        <dbReference type="ARBA" id="ARBA00022989"/>
    </source>
</evidence>
<dbReference type="FunFam" id="1.10.3860.10:FF:000001">
    <property type="entry name" value="C4-dicarboxylate transport protein"/>
    <property type="match status" value="1"/>
</dbReference>
<feature type="transmembrane region" description="Helical" evidence="9">
    <location>
        <begin position="7"/>
        <end position="27"/>
    </location>
</feature>
<evidence type="ECO:0000313" key="10">
    <source>
        <dbReference type="EMBL" id="NWB47844.1"/>
    </source>
</evidence>
<dbReference type="InterPro" id="IPR036458">
    <property type="entry name" value="Na:dicarbo_symporter_sf"/>
</dbReference>
<keyword evidence="8 9" id="KW-0472">Membrane</keyword>
<evidence type="ECO:0000256" key="1">
    <source>
        <dbReference type="ARBA" id="ARBA00004651"/>
    </source>
</evidence>
<evidence type="ECO:0000256" key="3">
    <source>
        <dbReference type="ARBA" id="ARBA00022475"/>
    </source>
</evidence>
<dbReference type="EMBL" id="JACAPU010000015">
    <property type="protein sequence ID" value="NWB47844.1"/>
    <property type="molecule type" value="Genomic_DNA"/>
</dbReference>
<dbReference type="InterPro" id="IPR018107">
    <property type="entry name" value="Na-dicarboxylate_symporter_CS"/>
</dbReference>
<comment type="subcellular location">
    <subcellularLocation>
        <location evidence="1">Cell membrane</location>
        <topology evidence="1">Multi-pass membrane protein</topology>
    </subcellularLocation>
</comment>
<proteinExistence type="predicted"/>
<accession>A0A7Y7WG07</accession>
<name>A0A7Y7WG07_9PSED</name>
<dbReference type="PROSITE" id="PS00714">
    <property type="entry name" value="NA_DICARBOXYL_SYMP_2"/>
    <property type="match status" value="1"/>
</dbReference>
<evidence type="ECO:0000256" key="4">
    <source>
        <dbReference type="ARBA" id="ARBA00022519"/>
    </source>
</evidence>
<dbReference type="GO" id="GO:0070778">
    <property type="term" value="P:L-aspartate transmembrane transport"/>
    <property type="evidence" value="ECO:0007669"/>
    <property type="project" value="TreeGrafter"/>
</dbReference>
<sequence>MKRILSKLYVQVLIAVVLGAIVGVLLPETATSLKPIGDGFIKLIKMLLAPVIFLTVVSGIARMENMKELGRVGVRALLYFEVVSTLALAIGLIVVDVFKPGAGMNIDAKALDTSSIATYTTQAPHNSFMDFILSIIPDTIVGAFAQGNVLQILLFSILLGVALANAGPRARIFIDVIDSLMKGMFNIVNMVMRLAPIGAFGAIAFTIGKYGFGSMFSLGKLMACVYLTCVVFVIFILGPICRYSGFSLWKFLRFIKEELFTVLGTSSSESVLPQMITKMERAGCSKPVAGMMIPAGLSFNPDGQAIYYTIAAIFIAQATNTPLTLTDQLIVLAVLMFTSKGSAGVSGSGFIILAATLASLGKIPVSGMVLLLGVDRFMSEARAITNTIGNGVGTLAIAKWVGALDMAKLNRALEGKDEEVEEPVAVKPAGFALQPDASSSLAATKVVTRS</sequence>